<keyword evidence="2" id="KW-1185">Reference proteome</keyword>
<evidence type="ECO:0000313" key="2">
    <source>
        <dbReference type="Proteomes" id="UP001589693"/>
    </source>
</evidence>
<reference evidence="1 2" key="1">
    <citation type="submission" date="2024-09" db="EMBL/GenBank/DDBJ databases">
        <authorList>
            <person name="Sun Q."/>
            <person name="Mori K."/>
        </authorList>
    </citation>
    <scope>NUCLEOTIDE SEQUENCE [LARGE SCALE GENOMIC DNA]</scope>
    <source>
        <strain evidence="1 2">TBRC 7907</strain>
    </source>
</reference>
<dbReference type="Pfam" id="PF12079">
    <property type="entry name" value="DUF3558"/>
    <property type="match status" value="1"/>
</dbReference>
<comment type="caution">
    <text evidence="1">The sequence shown here is derived from an EMBL/GenBank/DDBJ whole genome shotgun (WGS) entry which is preliminary data.</text>
</comment>
<name>A0ABV5ZRC3_9PSEU</name>
<dbReference type="InterPro" id="IPR024520">
    <property type="entry name" value="DUF3558"/>
</dbReference>
<accession>A0ABV5ZRC3</accession>
<dbReference type="EMBL" id="JBHLZU010000005">
    <property type="protein sequence ID" value="MFB9903438.1"/>
    <property type="molecule type" value="Genomic_DNA"/>
</dbReference>
<proteinExistence type="predicted"/>
<gene>
    <name evidence="1" type="ORF">ACFFQA_05755</name>
</gene>
<dbReference type="Proteomes" id="UP001589693">
    <property type="component" value="Unassembled WGS sequence"/>
</dbReference>
<dbReference type="PROSITE" id="PS51257">
    <property type="entry name" value="PROKAR_LIPOPROTEIN"/>
    <property type="match status" value="1"/>
</dbReference>
<organism evidence="1 2">
    <name type="scientific">Allokutzneria oryzae</name>
    <dbReference type="NCBI Taxonomy" id="1378989"/>
    <lineage>
        <taxon>Bacteria</taxon>
        <taxon>Bacillati</taxon>
        <taxon>Actinomycetota</taxon>
        <taxon>Actinomycetes</taxon>
        <taxon>Pseudonocardiales</taxon>
        <taxon>Pseudonocardiaceae</taxon>
        <taxon>Allokutzneria</taxon>
    </lineage>
</organism>
<protein>
    <submittedName>
        <fullName evidence="1">DUF3558 domain-containing protein</fullName>
    </submittedName>
</protein>
<evidence type="ECO:0000313" key="1">
    <source>
        <dbReference type="EMBL" id="MFB9903438.1"/>
    </source>
</evidence>
<dbReference type="RefSeq" id="WP_377850579.1">
    <property type="nucleotide sequence ID" value="NZ_JBHLZU010000005.1"/>
</dbReference>
<sequence length="195" mass="20706">MRRWLLCCALATVVVSGCSSVGVEQAPPETGSADSTTPPEITQPALTFGRFISDPCQLVSREQLATIGIIADPGKATTEVIGPECSWEADKTTDTGIAVILMTNSAGLDSVYMTRAEGYFAETRIGNYPAVNTDNKKPVGRTTPFGDCSTAVAIAKSVAFRVTAHAYKPNPDYEEPCRASDRVANWVLETLKAGA</sequence>